<dbReference type="Pfam" id="PF13717">
    <property type="entry name" value="Zn_ribbon_4"/>
    <property type="match status" value="1"/>
</dbReference>
<evidence type="ECO:0000313" key="2">
    <source>
        <dbReference type="EMBL" id="QJR16908.1"/>
    </source>
</evidence>
<dbReference type="RefSeq" id="WP_171165421.1">
    <property type="nucleotide sequence ID" value="NZ_CP053073.1"/>
</dbReference>
<evidence type="ECO:0000313" key="3">
    <source>
        <dbReference type="Proteomes" id="UP000503096"/>
    </source>
</evidence>
<dbReference type="NCBIfam" id="TIGR02098">
    <property type="entry name" value="MJ0042_CXXC"/>
    <property type="match status" value="1"/>
</dbReference>
<sequence>MLITTCTHCLARFRVTPQQLNLRQGQVRCGSCQTVFSGFEALERFPDDDTGTRILAARAAAAAGGAHGEALPSGAAPIADLPDEGVPEVADEVARTPAAAAEPAAERPRVQPPVSPLIFEEPAPPPRPSRAWVFGCALMAVLLVVQLAYAFRSELAQAYPVSRPFLESVCASAGCSVPWVNDAARLKLEDSELLEVPGRPQEIALGARIRNLAPVSQEFPHIELTLTDLSGQAAARRILRPVDYLGRAPAPSEAMSAGSELAIQLRLETPRIKATGYELQLFYP</sequence>
<reference evidence="2 3" key="1">
    <citation type="submission" date="2020-04" db="EMBL/GenBank/DDBJ databases">
        <title>Usitatibacter rugosus gen. nov., sp. nov. and Usitatibacter palustris sp. nov., novel members of Usitatibacteraceae fam. nov. within the order Nitrosomonadales isolated from soil.</title>
        <authorList>
            <person name="Huber K.J."/>
            <person name="Neumann-Schaal M."/>
            <person name="Geppert A."/>
            <person name="Luckner M."/>
            <person name="Wanner G."/>
            <person name="Overmann J."/>
        </authorList>
    </citation>
    <scope>NUCLEOTIDE SEQUENCE [LARGE SCALE GENOMIC DNA]</scope>
    <source>
        <strain evidence="2 3">Swamp67</strain>
    </source>
</reference>
<dbReference type="InParanoid" id="A0A6M4HDT9"/>
<accession>A0A6M4HDT9</accession>
<dbReference type="InterPro" id="IPR011723">
    <property type="entry name" value="Znf/thioredoxin_put"/>
</dbReference>
<evidence type="ECO:0000259" key="1">
    <source>
        <dbReference type="Pfam" id="PF13717"/>
    </source>
</evidence>
<dbReference type="Pfam" id="PF11906">
    <property type="entry name" value="DUF3426"/>
    <property type="match status" value="1"/>
</dbReference>
<dbReference type="InterPro" id="IPR021834">
    <property type="entry name" value="DUF3426"/>
</dbReference>
<dbReference type="AlphaFoldDB" id="A0A6M4HDT9"/>
<feature type="domain" description="Zinc finger/thioredoxin putative" evidence="1">
    <location>
        <begin position="3"/>
        <end position="36"/>
    </location>
</feature>
<dbReference type="KEGG" id="upl:DSM104440_03744"/>
<proteinExistence type="predicted"/>
<dbReference type="Proteomes" id="UP000503096">
    <property type="component" value="Chromosome"/>
</dbReference>
<organism evidence="2 3">
    <name type="scientific">Usitatibacter palustris</name>
    <dbReference type="NCBI Taxonomy" id="2732487"/>
    <lineage>
        <taxon>Bacteria</taxon>
        <taxon>Pseudomonadati</taxon>
        <taxon>Pseudomonadota</taxon>
        <taxon>Betaproteobacteria</taxon>
        <taxon>Nitrosomonadales</taxon>
        <taxon>Usitatibacteraceae</taxon>
        <taxon>Usitatibacter</taxon>
    </lineage>
</organism>
<gene>
    <name evidence="2" type="ORF">DSM104440_03744</name>
</gene>
<name>A0A6M4HDT9_9PROT</name>
<keyword evidence="3" id="KW-1185">Reference proteome</keyword>
<dbReference type="EMBL" id="CP053073">
    <property type="protein sequence ID" value="QJR16908.1"/>
    <property type="molecule type" value="Genomic_DNA"/>
</dbReference>
<protein>
    <recommendedName>
        <fullName evidence="1">Zinc finger/thioredoxin putative domain-containing protein</fullName>
    </recommendedName>
</protein>